<dbReference type="PANTHER" id="PTHR32552:SF68">
    <property type="entry name" value="FERRICHROME OUTER MEMBRANE TRANSPORTER_PHAGE RECEPTOR"/>
    <property type="match status" value="1"/>
</dbReference>
<dbReference type="Pfam" id="PF07715">
    <property type="entry name" value="Plug"/>
    <property type="match status" value="1"/>
</dbReference>
<dbReference type="Pfam" id="PF00593">
    <property type="entry name" value="TonB_dep_Rec_b-barrel"/>
    <property type="match status" value="1"/>
</dbReference>
<feature type="domain" description="TonB-dependent receptor-like beta-barrel" evidence="16">
    <location>
        <begin position="382"/>
        <end position="820"/>
    </location>
</feature>
<feature type="chain" id="PRO_5015973126" evidence="15">
    <location>
        <begin position="28"/>
        <end position="853"/>
    </location>
</feature>
<dbReference type="SUPFAM" id="SSF56935">
    <property type="entry name" value="Porins"/>
    <property type="match status" value="1"/>
</dbReference>
<evidence type="ECO:0000259" key="17">
    <source>
        <dbReference type="Pfam" id="PF07715"/>
    </source>
</evidence>
<dbReference type="Gene3D" id="2.170.130.10">
    <property type="entry name" value="TonB-dependent receptor, plug domain"/>
    <property type="match status" value="1"/>
</dbReference>
<dbReference type="EMBL" id="PQWO01000009">
    <property type="protein sequence ID" value="PZD72621.1"/>
    <property type="molecule type" value="Genomic_DNA"/>
</dbReference>
<evidence type="ECO:0000256" key="2">
    <source>
        <dbReference type="ARBA" id="ARBA00009810"/>
    </source>
</evidence>
<dbReference type="PROSITE" id="PS52016">
    <property type="entry name" value="TONB_DEPENDENT_REC_3"/>
    <property type="match status" value="1"/>
</dbReference>
<evidence type="ECO:0000256" key="7">
    <source>
        <dbReference type="ARBA" id="ARBA00022729"/>
    </source>
</evidence>
<evidence type="ECO:0000256" key="9">
    <source>
        <dbReference type="ARBA" id="ARBA00023065"/>
    </source>
</evidence>
<comment type="caution">
    <text evidence="19">The sequence shown here is derived from an EMBL/GenBank/DDBJ whole genome shotgun (WGS) entry which is preliminary data.</text>
</comment>
<keyword evidence="12 13" id="KW-0998">Cell outer membrane</keyword>
<dbReference type="InterPro" id="IPR036942">
    <property type="entry name" value="Beta-barrel_TonB_sf"/>
</dbReference>
<evidence type="ECO:0000256" key="15">
    <source>
        <dbReference type="SAM" id="SignalP"/>
    </source>
</evidence>
<keyword evidence="7 15" id="KW-0732">Signal</keyword>
<gene>
    <name evidence="19" type="primary">fhuA_2</name>
    <name evidence="19" type="ORF">C1752_03457</name>
</gene>
<dbReference type="FunFam" id="2.40.170.20:FF:000005">
    <property type="entry name" value="TonB-dependent siderophore receptor"/>
    <property type="match status" value="1"/>
</dbReference>
<dbReference type="InterPro" id="IPR021731">
    <property type="entry name" value="AMIN_dom"/>
</dbReference>
<proteinExistence type="inferred from homology"/>
<evidence type="ECO:0000256" key="10">
    <source>
        <dbReference type="ARBA" id="ARBA00023077"/>
    </source>
</evidence>
<accession>A0A2W1JV06</accession>
<evidence type="ECO:0000256" key="8">
    <source>
        <dbReference type="ARBA" id="ARBA00023004"/>
    </source>
</evidence>
<dbReference type="InterPro" id="IPR039426">
    <property type="entry name" value="TonB-dep_rcpt-like"/>
</dbReference>
<evidence type="ECO:0000256" key="11">
    <source>
        <dbReference type="ARBA" id="ARBA00023136"/>
    </source>
</evidence>
<dbReference type="GO" id="GO:0009279">
    <property type="term" value="C:cell outer membrane"/>
    <property type="evidence" value="ECO:0007669"/>
    <property type="project" value="UniProtKB-SubCell"/>
</dbReference>
<dbReference type="RefSeq" id="WP_110986895.1">
    <property type="nucleotide sequence ID" value="NZ_CAWNWM010000009.1"/>
</dbReference>
<feature type="domain" description="AMIN" evidence="18">
    <location>
        <begin position="72"/>
        <end position="168"/>
    </location>
</feature>
<evidence type="ECO:0000256" key="1">
    <source>
        <dbReference type="ARBA" id="ARBA00004571"/>
    </source>
</evidence>
<dbReference type="InterPro" id="IPR000531">
    <property type="entry name" value="Beta-barrel_TonB"/>
</dbReference>
<dbReference type="NCBIfam" id="TIGR01783">
    <property type="entry name" value="TonB-siderophor"/>
    <property type="match status" value="1"/>
</dbReference>
<evidence type="ECO:0000256" key="13">
    <source>
        <dbReference type="PROSITE-ProRule" id="PRU01360"/>
    </source>
</evidence>
<reference evidence="19 20" key="1">
    <citation type="journal article" date="2018" name="Sci. Rep.">
        <title>A novel species of the marine cyanobacterium Acaryochloris with a unique pigment content and lifestyle.</title>
        <authorList>
            <person name="Partensky F."/>
            <person name="Six C."/>
            <person name="Ratin M."/>
            <person name="Garczarek L."/>
            <person name="Vaulot D."/>
            <person name="Probert I."/>
            <person name="Calteau A."/>
            <person name="Gourvil P."/>
            <person name="Marie D."/>
            <person name="Grebert T."/>
            <person name="Bouchier C."/>
            <person name="Le Panse S."/>
            <person name="Gachenot M."/>
            <person name="Rodriguez F."/>
            <person name="Garrido J.L."/>
        </authorList>
    </citation>
    <scope>NUCLEOTIDE SEQUENCE [LARGE SCALE GENOMIC DNA]</scope>
    <source>
        <strain evidence="19 20">RCC1774</strain>
    </source>
</reference>
<keyword evidence="11 13" id="KW-0472">Membrane</keyword>
<evidence type="ECO:0000313" key="19">
    <source>
        <dbReference type="EMBL" id="PZD72621.1"/>
    </source>
</evidence>
<dbReference type="Proteomes" id="UP000248857">
    <property type="component" value="Unassembled WGS sequence"/>
</dbReference>
<keyword evidence="20" id="KW-1185">Reference proteome</keyword>
<dbReference type="Gene3D" id="2.40.170.20">
    <property type="entry name" value="TonB-dependent receptor, beta-barrel domain"/>
    <property type="match status" value="1"/>
</dbReference>
<dbReference type="GO" id="GO:0015891">
    <property type="term" value="P:siderophore transport"/>
    <property type="evidence" value="ECO:0007669"/>
    <property type="project" value="InterPro"/>
</dbReference>
<dbReference type="GO" id="GO:0038023">
    <property type="term" value="F:signaling receptor activity"/>
    <property type="evidence" value="ECO:0007669"/>
    <property type="project" value="InterPro"/>
</dbReference>
<evidence type="ECO:0000256" key="5">
    <source>
        <dbReference type="ARBA" id="ARBA00022496"/>
    </source>
</evidence>
<evidence type="ECO:0000256" key="6">
    <source>
        <dbReference type="ARBA" id="ARBA00022692"/>
    </source>
</evidence>
<dbReference type="AlphaFoldDB" id="A0A2W1JV06"/>
<dbReference type="Pfam" id="PF11741">
    <property type="entry name" value="AMIN"/>
    <property type="match status" value="1"/>
</dbReference>
<dbReference type="InterPro" id="IPR037066">
    <property type="entry name" value="Plug_dom_sf"/>
</dbReference>
<dbReference type="FunFam" id="2.170.130.10:FF:000001">
    <property type="entry name" value="Catecholate siderophore TonB-dependent receptor"/>
    <property type="match status" value="1"/>
</dbReference>
<keyword evidence="3 13" id="KW-0813">Transport</keyword>
<comment type="subcellular location">
    <subcellularLocation>
        <location evidence="1 13">Cell outer membrane</location>
        <topology evidence="1 13">Multi-pass membrane protein</topology>
    </subcellularLocation>
</comment>
<comment type="similarity">
    <text evidence="2 13 14">Belongs to the TonB-dependent receptor family.</text>
</comment>
<organism evidence="19 20">
    <name type="scientific">Acaryochloris thomasi RCC1774</name>
    <dbReference type="NCBI Taxonomy" id="1764569"/>
    <lineage>
        <taxon>Bacteria</taxon>
        <taxon>Bacillati</taxon>
        <taxon>Cyanobacteriota</taxon>
        <taxon>Cyanophyceae</taxon>
        <taxon>Acaryochloridales</taxon>
        <taxon>Acaryochloridaceae</taxon>
        <taxon>Acaryochloris</taxon>
        <taxon>Acaryochloris thomasi</taxon>
    </lineage>
</organism>
<evidence type="ECO:0000259" key="16">
    <source>
        <dbReference type="Pfam" id="PF00593"/>
    </source>
</evidence>
<dbReference type="GO" id="GO:0015344">
    <property type="term" value="F:siderophore uptake transmembrane transporter activity"/>
    <property type="evidence" value="ECO:0007669"/>
    <property type="project" value="TreeGrafter"/>
</dbReference>
<dbReference type="OrthoDB" id="473897at2"/>
<keyword evidence="9" id="KW-0406">Ion transport</keyword>
<feature type="domain" description="TonB-dependent receptor plug" evidence="17">
    <location>
        <begin position="210"/>
        <end position="308"/>
    </location>
</feature>
<keyword evidence="6 13" id="KW-0812">Transmembrane</keyword>
<evidence type="ECO:0000256" key="3">
    <source>
        <dbReference type="ARBA" id="ARBA00022448"/>
    </source>
</evidence>
<dbReference type="PANTHER" id="PTHR32552">
    <property type="entry name" value="FERRICHROME IRON RECEPTOR-RELATED"/>
    <property type="match status" value="1"/>
</dbReference>
<keyword evidence="10 14" id="KW-0798">TonB box</keyword>
<keyword evidence="4 13" id="KW-1134">Transmembrane beta strand</keyword>
<evidence type="ECO:0000259" key="18">
    <source>
        <dbReference type="Pfam" id="PF11741"/>
    </source>
</evidence>
<evidence type="ECO:0000313" key="20">
    <source>
        <dbReference type="Proteomes" id="UP000248857"/>
    </source>
</evidence>
<evidence type="ECO:0000256" key="12">
    <source>
        <dbReference type="ARBA" id="ARBA00023237"/>
    </source>
</evidence>
<dbReference type="CDD" id="cd01347">
    <property type="entry name" value="ligand_gated_channel"/>
    <property type="match status" value="1"/>
</dbReference>
<keyword evidence="5" id="KW-0410">Iron transport</keyword>
<evidence type="ECO:0000256" key="4">
    <source>
        <dbReference type="ARBA" id="ARBA00022452"/>
    </source>
</evidence>
<keyword evidence="8" id="KW-0408">Iron</keyword>
<dbReference type="InterPro" id="IPR010105">
    <property type="entry name" value="TonB_sidphr_rcpt"/>
</dbReference>
<dbReference type="InterPro" id="IPR012910">
    <property type="entry name" value="Plug_dom"/>
</dbReference>
<protein>
    <submittedName>
        <fullName evidence="19">Ferrichrome-iron receptor</fullName>
    </submittedName>
</protein>
<name>A0A2W1JV06_9CYAN</name>
<sequence>MKQRFGKFLPLWAIALAGLGATQSVLATEKPATTDELAELLEILEPEDRQPAASVTEWLAQIEATQIQVTGIQINPTEQGLSIVLETTADDLAIPAATTEGNRLTAIIPNAVLALPGGPEYQQDNPVEGISQVSVIPLSGDQVQVEIVGIEGPPTVTIQSEISGLVFAVDAVSPVASEEEELELTVTAERGPEGYAVPEVSPTTRTDTPILDTPTSIQVVPKQVLEDQQVTRIDEALRNVSGVTFGDTFGGVSIDFNVRGFDAPTLRDGFREFGGFTGANPALGNVERVEVLKGPASILYGELQPGGIINIVTEQPLDQPAYEIGLELGNRGFVQPQIDLTGPLTPKKDLLYRLNVSYSRDSDFIDSDVDIERFLVAPVLSWRISDRTNLTLKAEYATDSQPFDIGLPAIGNGVADVPFSSIIVEPENFVNSTLFRVGYSFEHQFNDRWEIRNAFEYSRRDLLNTAVLPLAFDEATGLVMRFPGSADIDATNFSLQTSVVGAFATGPIDHKLLVGVDLNRTDEQNLSRFDFASPSFLDIFNPVFGLAPIDSGSLPISFNEKVQTNRLGLFLQDQIKVLDNLILVAGVRYDTVDQNITNGPTASDPVGSEADQNDDAVTPRFGIVYQPLEFLSLFASYSQSFTPNTETTSSGELLPPERGEGFEVGVKAALLNERLFATLSYFDISRRNVATPDPLDPFSSVATGAQNSRGVELDVTGEILPGWNVIASYAYTDAEVSADNTIPEGNRLVNIPEHSGSVWSTYEIQSGDLQGLGFGLGFNFLGEREGDLANSFELDSYFLANAAMFYRRDNWRLALNFKNIFDVDYIVGSNNSRTFGSEVGEPFTVIGSVTVNF</sequence>
<evidence type="ECO:0000256" key="14">
    <source>
        <dbReference type="RuleBase" id="RU003357"/>
    </source>
</evidence>
<feature type="signal peptide" evidence="15">
    <location>
        <begin position="1"/>
        <end position="27"/>
    </location>
</feature>
<keyword evidence="19" id="KW-0675">Receptor</keyword>